<gene>
    <name evidence="3" type="ORF">D2917_17040</name>
</gene>
<protein>
    <submittedName>
        <fullName evidence="3">Uncharacterized protein</fullName>
    </submittedName>
</protein>
<organism evidence="3 4">
    <name type="scientific">Cupriavidus oxalaticus</name>
    <dbReference type="NCBI Taxonomy" id="96344"/>
    <lineage>
        <taxon>Bacteria</taxon>
        <taxon>Pseudomonadati</taxon>
        <taxon>Pseudomonadota</taxon>
        <taxon>Betaproteobacteria</taxon>
        <taxon>Burkholderiales</taxon>
        <taxon>Burkholderiaceae</taxon>
        <taxon>Cupriavidus</taxon>
    </lineage>
</organism>
<dbReference type="Proteomes" id="UP000325743">
    <property type="component" value="Chromosome 2"/>
</dbReference>
<evidence type="ECO:0000256" key="2">
    <source>
        <dbReference type="SAM" id="MobiDB-lite"/>
    </source>
</evidence>
<reference evidence="3 4" key="1">
    <citation type="submission" date="2018-09" db="EMBL/GenBank/DDBJ databases">
        <title>Complete genome sequence of Cupriavidus oxalaticus T2, a bacterium capable of phenol tolerance and degradation.</title>
        <authorList>
            <person name="Yan J."/>
        </authorList>
    </citation>
    <scope>NUCLEOTIDE SEQUENCE [LARGE SCALE GENOMIC DNA]</scope>
    <source>
        <strain evidence="3 4">T2</strain>
    </source>
</reference>
<dbReference type="EMBL" id="CP032519">
    <property type="protein sequence ID" value="QEZ46003.1"/>
    <property type="molecule type" value="Genomic_DNA"/>
</dbReference>
<sequence>MEKIWSDHINSETERLNANQARIDKLEKRGLSKAQFADVRRLTDALYDRIKSLESKATLLATRVAELEAMTGATTHSRTPRLGVTDSSHSARV</sequence>
<evidence type="ECO:0000256" key="1">
    <source>
        <dbReference type="SAM" id="Coils"/>
    </source>
</evidence>
<keyword evidence="1" id="KW-0175">Coiled coil</keyword>
<feature type="region of interest" description="Disordered" evidence="2">
    <location>
        <begin position="71"/>
        <end position="93"/>
    </location>
</feature>
<accession>A0A5P3VKR5</accession>
<evidence type="ECO:0000313" key="3">
    <source>
        <dbReference type="EMBL" id="QEZ46003.1"/>
    </source>
</evidence>
<dbReference type="AlphaFoldDB" id="A0A5P3VKR5"/>
<name>A0A5P3VKR5_9BURK</name>
<proteinExistence type="predicted"/>
<evidence type="ECO:0000313" key="4">
    <source>
        <dbReference type="Proteomes" id="UP000325743"/>
    </source>
</evidence>
<feature type="coiled-coil region" evidence="1">
    <location>
        <begin position="9"/>
        <end position="70"/>
    </location>
</feature>